<keyword evidence="5 12" id="KW-0285">Flavoprotein</keyword>
<comment type="similarity">
    <text evidence="3 12">Belongs to the methylenetetrahydrofolate reductase family.</text>
</comment>
<dbReference type="InterPro" id="IPR004620">
    <property type="entry name" value="MTHF_reductase_bac"/>
</dbReference>
<comment type="pathway">
    <text evidence="10">Amino-acid biosynthesis; L-methionine biosynthesis via de novo pathway.</text>
</comment>
<evidence type="ECO:0000313" key="13">
    <source>
        <dbReference type="EMBL" id="TCS90466.1"/>
    </source>
</evidence>
<dbReference type="GO" id="GO:0035999">
    <property type="term" value="P:tetrahydrofolate interconversion"/>
    <property type="evidence" value="ECO:0007669"/>
    <property type="project" value="UniProtKB-UniPathway"/>
</dbReference>
<dbReference type="RefSeq" id="WP_132026693.1">
    <property type="nucleotide sequence ID" value="NZ_CP068564.1"/>
</dbReference>
<dbReference type="PANTHER" id="PTHR45754">
    <property type="entry name" value="METHYLENETETRAHYDROFOLATE REDUCTASE"/>
    <property type="match status" value="1"/>
</dbReference>
<evidence type="ECO:0000256" key="12">
    <source>
        <dbReference type="RuleBase" id="RU003862"/>
    </source>
</evidence>
<dbReference type="UniPathway" id="UPA00193"/>
<evidence type="ECO:0000256" key="8">
    <source>
        <dbReference type="ARBA" id="ARBA00023027"/>
    </source>
</evidence>
<keyword evidence="14" id="KW-1185">Reference proteome</keyword>
<evidence type="ECO:0000256" key="2">
    <source>
        <dbReference type="ARBA" id="ARBA00004777"/>
    </source>
</evidence>
<evidence type="ECO:0000256" key="9">
    <source>
        <dbReference type="ARBA" id="ARBA00023167"/>
    </source>
</evidence>
<dbReference type="GO" id="GO:0071949">
    <property type="term" value="F:FAD binding"/>
    <property type="evidence" value="ECO:0007669"/>
    <property type="project" value="TreeGrafter"/>
</dbReference>
<accession>A0A4R3KZH2</accession>
<evidence type="ECO:0000256" key="10">
    <source>
        <dbReference type="ARBA" id="ARBA00034478"/>
    </source>
</evidence>
<dbReference type="NCBIfam" id="TIGR00676">
    <property type="entry name" value="fadh2"/>
    <property type="match status" value="1"/>
</dbReference>
<dbReference type="PANTHER" id="PTHR45754:SF3">
    <property type="entry name" value="METHYLENETETRAHYDROFOLATE REDUCTASE (NADPH)"/>
    <property type="match status" value="1"/>
</dbReference>
<proteinExistence type="inferred from homology"/>
<dbReference type="CDD" id="cd00537">
    <property type="entry name" value="MTHFR"/>
    <property type="match status" value="1"/>
</dbReference>
<dbReference type="OrthoDB" id="9812555at2"/>
<evidence type="ECO:0000256" key="3">
    <source>
        <dbReference type="ARBA" id="ARBA00006743"/>
    </source>
</evidence>
<gene>
    <name evidence="13" type="ORF">EDD65_1044</name>
</gene>
<dbReference type="GO" id="GO:0005829">
    <property type="term" value="C:cytosol"/>
    <property type="evidence" value="ECO:0007669"/>
    <property type="project" value="InterPro"/>
</dbReference>
<evidence type="ECO:0000256" key="11">
    <source>
        <dbReference type="ARBA" id="ARBA00048628"/>
    </source>
</evidence>
<sequence length="297" mass="33788">MFIRDLFSIKSPVISFEIFPPKKEYPIEVVYDTIEGLEELNPDFISVTYGAGGSSKDRTIEIASKIKNEYKIEALAHLTCYTSTRAETESILKELKINNVNNILALRGDPPAHGFEYKKDYEYAKDLIKHIKEFGDFSIGAACYPEGHIECDSLDKDIENLKQKVSCGVDFLITQLFFDNEKFYNYRDKLIKKGIDIPIMAGIMPVLNKNQIKKMVYLSGSSLPKKFIRIIDKYEYQPEALKEAGIIYAAEQIIDLLSWGVEGIHLYTMNKPDVANRIIGGISKIRCAVTEEKECII</sequence>
<comment type="pathway">
    <text evidence="2 12">One-carbon metabolism; tetrahydrofolate interconversion.</text>
</comment>
<dbReference type="AlphaFoldDB" id="A0A4R3KZH2"/>
<keyword evidence="9" id="KW-0486">Methionine biosynthesis</keyword>
<dbReference type="Proteomes" id="UP000294567">
    <property type="component" value="Unassembled WGS sequence"/>
</dbReference>
<keyword evidence="6 12" id="KW-0274">FAD</keyword>
<evidence type="ECO:0000256" key="4">
    <source>
        <dbReference type="ARBA" id="ARBA00022605"/>
    </source>
</evidence>
<dbReference type="EMBL" id="SMAE01000004">
    <property type="protein sequence ID" value="TCS90466.1"/>
    <property type="molecule type" value="Genomic_DNA"/>
</dbReference>
<name>A0A4R3KZH2_9FIRM</name>
<dbReference type="InterPro" id="IPR029041">
    <property type="entry name" value="FAD-linked_oxidoreductase-like"/>
</dbReference>
<dbReference type="EC" id="1.5.1.54" evidence="12"/>
<dbReference type="GO" id="GO:0106312">
    <property type="term" value="F:methylenetetrahydrofolate reductase (NADH) activity"/>
    <property type="evidence" value="ECO:0007669"/>
    <property type="project" value="UniProtKB-EC"/>
</dbReference>
<dbReference type="Gene3D" id="3.20.20.220">
    <property type="match status" value="1"/>
</dbReference>
<evidence type="ECO:0000256" key="6">
    <source>
        <dbReference type="ARBA" id="ARBA00022827"/>
    </source>
</evidence>
<evidence type="ECO:0000256" key="7">
    <source>
        <dbReference type="ARBA" id="ARBA00023002"/>
    </source>
</evidence>
<comment type="cofactor">
    <cofactor evidence="1 12">
        <name>FAD</name>
        <dbReference type="ChEBI" id="CHEBI:57692"/>
    </cofactor>
</comment>
<dbReference type="Pfam" id="PF02219">
    <property type="entry name" value="MTHFR"/>
    <property type="match status" value="1"/>
</dbReference>
<dbReference type="SUPFAM" id="SSF51730">
    <property type="entry name" value="FAD-linked oxidoreductase"/>
    <property type="match status" value="1"/>
</dbReference>
<evidence type="ECO:0000313" key="14">
    <source>
        <dbReference type="Proteomes" id="UP000294567"/>
    </source>
</evidence>
<reference evidence="13 14" key="1">
    <citation type="submission" date="2019-03" db="EMBL/GenBank/DDBJ databases">
        <title>Genomic Encyclopedia of Type Strains, Phase IV (KMG-IV): sequencing the most valuable type-strain genomes for metagenomic binning, comparative biology and taxonomic classification.</title>
        <authorList>
            <person name="Goeker M."/>
        </authorList>
    </citation>
    <scope>NUCLEOTIDE SEQUENCE [LARGE SCALE GENOMIC DNA]</scope>
    <source>
        <strain evidence="13 14">DSM 26752</strain>
    </source>
</reference>
<dbReference type="GO" id="GO:0009086">
    <property type="term" value="P:methionine biosynthetic process"/>
    <property type="evidence" value="ECO:0007669"/>
    <property type="project" value="UniProtKB-KW"/>
</dbReference>
<dbReference type="InterPro" id="IPR003171">
    <property type="entry name" value="Mehydrof_redctse-like"/>
</dbReference>
<organism evidence="13 14">
    <name type="scientific">Keratinibaculum paraultunense</name>
    <dbReference type="NCBI Taxonomy" id="1278232"/>
    <lineage>
        <taxon>Bacteria</taxon>
        <taxon>Bacillati</taxon>
        <taxon>Bacillota</taxon>
        <taxon>Tissierellia</taxon>
        <taxon>Tissierellales</taxon>
        <taxon>Tepidimicrobiaceae</taxon>
        <taxon>Keratinibaculum</taxon>
    </lineage>
</organism>
<comment type="caution">
    <text evidence="13">The sequence shown here is derived from an EMBL/GenBank/DDBJ whole genome shotgun (WGS) entry which is preliminary data.</text>
</comment>
<evidence type="ECO:0000256" key="1">
    <source>
        <dbReference type="ARBA" id="ARBA00001974"/>
    </source>
</evidence>
<keyword evidence="7 12" id="KW-0560">Oxidoreductase</keyword>
<comment type="catalytic activity">
    <reaction evidence="11">
        <text>(6S)-5-methyl-5,6,7,8-tetrahydrofolate + NAD(+) = (6R)-5,10-methylene-5,6,7,8-tetrahydrofolate + NADH + H(+)</text>
        <dbReference type="Rhea" id="RHEA:19821"/>
        <dbReference type="ChEBI" id="CHEBI:15378"/>
        <dbReference type="ChEBI" id="CHEBI:15636"/>
        <dbReference type="ChEBI" id="CHEBI:18608"/>
        <dbReference type="ChEBI" id="CHEBI:57540"/>
        <dbReference type="ChEBI" id="CHEBI:57945"/>
        <dbReference type="EC" id="1.5.1.54"/>
    </reaction>
    <physiologicalReaction direction="right-to-left" evidence="11">
        <dbReference type="Rhea" id="RHEA:19823"/>
    </physiologicalReaction>
</comment>
<protein>
    <recommendedName>
        <fullName evidence="12">Methylenetetrahydrofolate reductase</fullName>
        <ecNumber evidence="12">1.5.1.54</ecNumber>
    </recommendedName>
</protein>
<keyword evidence="8" id="KW-0520">NAD</keyword>
<keyword evidence="4" id="KW-0028">Amino-acid biosynthesis</keyword>
<evidence type="ECO:0000256" key="5">
    <source>
        <dbReference type="ARBA" id="ARBA00022630"/>
    </source>
</evidence>